<sequence length="330" mass="37252">MVPKTKTMEDWRDFFRRANTDIFDVIHNAIFIAASDCPGEFQSRRDGLTEKLFTTRSILTVPVADGEGRDGSRGCESCSEKSFKESNNSIITVDEVGELSHKSSCTCDEIVVRDVMRIRQVLKQKDDQTEAELFDCLRRVGLMKISVEILKVTEIGRAVSDLRKHNSKRIRHLVRTLITCWRGVVDEWVSATTATTEMTPETVNPSVLNERIVPATQTAPTFEHTKSYNGIVEDNKTKKQQPLCQVSIAEEKSQTKKILKPLSTASGLGKCRSEPMGTQKKTSTCSQEKSKDLDEEFKLESAKRKLHASYQRVENGGFLLFSIRTCINCY</sequence>
<dbReference type="PROSITE" id="PS51319">
    <property type="entry name" value="TFIIS_N"/>
    <property type="match status" value="1"/>
</dbReference>
<feature type="region of interest" description="Disordered" evidence="4">
    <location>
        <begin position="267"/>
        <end position="287"/>
    </location>
</feature>
<dbReference type="GO" id="GO:0005634">
    <property type="term" value="C:nucleus"/>
    <property type="evidence" value="ECO:0007669"/>
    <property type="project" value="UniProtKB-SubCell"/>
</dbReference>
<evidence type="ECO:0000313" key="6">
    <source>
        <dbReference type="EMBL" id="KAK1262246.1"/>
    </source>
</evidence>
<dbReference type="Proteomes" id="UP001179952">
    <property type="component" value="Unassembled WGS sequence"/>
</dbReference>
<evidence type="ECO:0000259" key="5">
    <source>
        <dbReference type="PROSITE" id="PS51319"/>
    </source>
</evidence>
<name>A0AAV9AD56_ACOGR</name>
<comment type="caution">
    <text evidence="6">The sequence shown here is derived from an EMBL/GenBank/DDBJ whole genome shotgun (WGS) entry which is preliminary data.</text>
</comment>
<evidence type="ECO:0000256" key="2">
    <source>
        <dbReference type="ARBA" id="ARBA00023242"/>
    </source>
</evidence>
<protein>
    <submittedName>
        <fullName evidence="6">Mediator of RNA polymerase II transcription subunit 26b</fullName>
    </submittedName>
</protein>
<proteinExistence type="predicted"/>
<dbReference type="AlphaFoldDB" id="A0AAV9AD56"/>
<dbReference type="SMART" id="SM00509">
    <property type="entry name" value="TFS2N"/>
    <property type="match status" value="1"/>
</dbReference>
<keyword evidence="2 3" id="KW-0539">Nucleus</keyword>
<dbReference type="InterPro" id="IPR035441">
    <property type="entry name" value="TFIIS/LEDGF_dom_sf"/>
</dbReference>
<evidence type="ECO:0000256" key="1">
    <source>
        <dbReference type="ARBA" id="ARBA00004123"/>
    </source>
</evidence>
<dbReference type="PANTHER" id="PTHR46554">
    <property type="entry name" value="MEDIATOR OF RNA POLYMERASE II TRANSCRIPTION SUBUNIT 26A-RELATED"/>
    <property type="match status" value="1"/>
</dbReference>
<dbReference type="InterPro" id="IPR017923">
    <property type="entry name" value="TFIIS_N"/>
</dbReference>
<dbReference type="EMBL" id="JAUJYN010000010">
    <property type="protein sequence ID" value="KAK1262246.1"/>
    <property type="molecule type" value="Genomic_DNA"/>
</dbReference>
<reference evidence="6" key="1">
    <citation type="journal article" date="2023" name="Nat. Commun.">
        <title>Diploid and tetraploid genomes of Acorus and the evolution of monocots.</title>
        <authorList>
            <person name="Ma L."/>
            <person name="Liu K.W."/>
            <person name="Li Z."/>
            <person name="Hsiao Y.Y."/>
            <person name="Qi Y."/>
            <person name="Fu T."/>
            <person name="Tang G.D."/>
            <person name="Zhang D."/>
            <person name="Sun W.H."/>
            <person name="Liu D.K."/>
            <person name="Li Y."/>
            <person name="Chen G.Z."/>
            <person name="Liu X.D."/>
            <person name="Liao X.Y."/>
            <person name="Jiang Y.T."/>
            <person name="Yu X."/>
            <person name="Hao Y."/>
            <person name="Huang J."/>
            <person name="Zhao X.W."/>
            <person name="Ke S."/>
            <person name="Chen Y.Y."/>
            <person name="Wu W.L."/>
            <person name="Hsu J.L."/>
            <person name="Lin Y.F."/>
            <person name="Huang M.D."/>
            <person name="Li C.Y."/>
            <person name="Huang L."/>
            <person name="Wang Z.W."/>
            <person name="Zhao X."/>
            <person name="Zhong W.Y."/>
            <person name="Peng D.H."/>
            <person name="Ahmad S."/>
            <person name="Lan S."/>
            <person name="Zhang J.S."/>
            <person name="Tsai W.C."/>
            <person name="Van de Peer Y."/>
            <person name="Liu Z.J."/>
        </authorList>
    </citation>
    <scope>NUCLEOTIDE SEQUENCE</scope>
    <source>
        <strain evidence="6">SCP</strain>
    </source>
</reference>
<dbReference type="InterPro" id="IPR003617">
    <property type="entry name" value="TFIIS/CRSP70_N_sub"/>
</dbReference>
<comment type="subcellular location">
    <subcellularLocation>
        <location evidence="1 3">Nucleus</location>
    </subcellularLocation>
</comment>
<reference evidence="6" key="2">
    <citation type="submission" date="2023-06" db="EMBL/GenBank/DDBJ databases">
        <authorList>
            <person name="Ma L."/>
            <person name="Liu K.-W."/>
            <person name="Li Z."/>
            <person name="Hsiao Y.-Y."/>
            <person name="Qi Y."/>
            <person name="Fu T."/>
            <person name="Tang G."/>
            <person name="Zhang D."/>
            <person name="Sun W.-H."/>
            <person name="Liu D.-K."/>
            <person name="Li Y."/>
            <person name="Chen G.-Z."/>
            <person name="Liu X.-D."/>
            <person name="Liao X.-Y."/>
            <person name="Jiang Y.-T."/>
            <person name="Yu X."/>
            <person name="Hao Y."/>
            <person name="Huang J."/>
            <person name="Zhao X.-W."/>
            <person name="Ke S."/>
            <person name="Chen Y.-Y."/>
            <person name="Wu W.-L."/>
            <person name="Hsu J.-L."/>
            <person name="Lin Y.-F."/>
            <person name="Huang M.-D."/>
            <person name="Li C.-Y."/>
            <person name="Huang L."/>
            <person name="Wang Z.-W."/>
            <person name="Zhao X."/>
            <person name="Zhong W.-Y."/>
            <person name="Peng D.-H."/>
            <person name="Ahmad S."/>
            <person name="Lan S."/>
            <person name="Zhang J.-S."/>
            <person name="Tsai W.-C."/>
            <person name="Van De Peer Y."/>
            <person name="Liu Z.-J."/>
        </authorList>
    </citation>
    <scope>NUCLEOTIDE SEQUENCE</scope>
    <source>
        <strain evidence="6">SCP</strain>
        <tissue evidence="6">Leaves</tissue>
    </source>
</reference>
<dbReference type="Pfam" id="PF08711">
    <property type="entry name" value="Med26"/>
    <property type="match status" value="1"/>
</dbReference>
<dbReference type="CDD" id="cd00183">
    <property type="entry name" value="TFIIS_I"/>
    <property type="match status" value="1"/>
</dbReference>
<organism evidence="6 7">
    <name type="scientific">Acorus gramineus</name>
    <name type="common">Dwarf sweet flag</name>
    <dbReference type="NCBI Taxonomy" id="55184"/>
    <lineage>
        <taxon>Eukaryota</taxon>
        <taxon>Viridiplantae</taxon>
        <taxon>Streptophyta</taxon>
        <taxon>Embryophyta</taxon>
        <taxon>Tracheophyta</taxon>
        <taxon>Spermatophyta</taxon>
        <taxon>Magnoliopsida</taxon>
        <taxon>Liliopsida</taxon>
        <taxon>Acoraceae</taxon>
        <taxon>Acorus</taxon>
    </lineage>
</organism>
<evidence type="ECO:0000313" key="7">
    <source>
        <dbReference type="Proteomes" id="UP001179952"/>
    </source>
</evidence>
<feature type="domain" description="TFIIS N-terminal" evidence="5">
    <location>
        <begin position="116"/>
        <end position="188"/>
    </location>
</feature>
<evidence type="ECO:0000256" key="4">
    <source>
        <dbReference type="SAM" id="MobiDB-lite"/>
    </source>
</evidence>
<evidence type="ECO:0000256" key="3">
    <source>
        <dbReference type="PROSITE-ProRule" id="PRU00649"/>
    </source>
</evidence>
<dbReference type="PANTHER" id="PTHR46554:SF5">
    <property type="entry name" value="OS10G0327400 PROTEIN"/>
    <property type="match status" value="1"/>
</dbReference>
<keyword evidence="7" id="KW-1185">Reference proteome</keyword>
<gene>
    <name evidence="6" type="ORF">QJS04_geneDACA000931</name>
</gene>
<accession>A0AAV9AD56</accession>
<dbReference type="Gene3D" id="1.20.930.10">
    <property type="entry name" value="Conserved domain common to transcription factors TFIIS, elongin A, CRSP70"/>
    <property type="match status" value="1"/>
</dbReference>
<dbReference type="SUPFAM" id="SSF47676">
    <property type="entry name" value="Conserved domain common to transcription factors TFIIS, elongin A, CRSP70"/>
    <property type="match status" value="1"/>
</dbReference>